<dbReference type="AlphaFoldDB" id="A0A1M4V1M7"/>
<dbReference type="STRING" id="1122133.SAMN02745157_0588"/>
<dbReference type="OrthoDB" id="9809136at2"/>
<evidence type="ECO:0000313" key="2">
    <source>
        <dbReference type="Proteomes" id="UP000184485"/>
    </source>
</evidence>
<reference evidence="1 2" key="1">
    <citation type="submission" date="2016-11" db="EMBL/GenBank/DDBJ databases">
        <authorList>
            <person name="Jaros S."/>
            <person name="Januszkiewicz K."/>
            <person name="Wedrychowicz H."/>
        </authorList>
    </citation>
    <scope>NUCLEOTIDE SEQUENCE [LARGE SCALE GENOMIC DNA]</scope>
    <source>
        <strain evidence="1 2">DSM 19436</strain>
    </source>
</reference>
<proteinExistence type="predicted"/>
<accession>A0A1M4V1M7</accession>
<sequence length="112" mass="12447">MRVTSALWVAAYVRRAFVEGGFAAVTRRGAQEAGAIFVVVDRLDGTFDLYGQAPQSAFGTDRPPDRLFSLIEGGIDRERLSSRIESETRFDPDLWVVELEQKSGDPLLELVD</sequence>
<organism evidence="1 2">
    <name type="scientific">Kaistia soli DSM 19436</name>
    <dbReference type="NCBI Taxonomy" id="1122133"/>
    <lineage>
        <taxon>Bacteria</taxon>
        <taxon>Pseudomonadati</taxon>
        <taxon>Pseudomonadota</taxon>
        <taxon>Alphaproteobacteria</taxon>
        <taxon>Hyphomicrobiales</taxon>
        <taxon>Kaistiaceae</taxon>
        <taxon>Kaistia</taxon>
    </lineage>
</organism>
<dbReference type="Proteomes" id="UP000184485">
    <property type="component" value="Unassembled WGS sequence"/>
</dbReference>
<dbReference type="EMBL" id="FQUP01000001">
    <property type="protein sequence ID" value="SHE62884.1"/>
    <property type="molecule type" value="Genomic_DNA"/>
</dbReference>
<keyword evidence="2" id="KW-1185">Reference proteome</keyword>
<dbReference type="InterPro" id="IPR009964">
    <property type="entry name" value="DUF1491"/>
</dbReference>
<dbReference type="Pfam" id="PF07372">
    <property type="entry name" value="DUF1491"/>
    <property type="match status" value="1"/>
</dbReference>
<dbReference type="Gene3D" id="3.40.1530.20">
    <property type="entry name" value="Protein of unknown function (DUF1491)"/>
    <property type="match status" value="1"/>
</dbReference>
<dbReference type="RefSeq" id="WP_073051284.1">
    <property type="nucleotide sequence ID" value="NZ_FQUP01000001.1"/>
</dbReference>
<evidence type="ECO:0000313" key="1">
    <source>
        <dbReference type="EMBL" id="SHE62884.1"/>
    </source>
</evidence>
<protein>
    <recommendedName>
        <fullName evidence="3">DUF1491 family protein</fullName>
    </recommendedName>
</protein>
<name>A0A1M4V1M7_9HYPH</name>
<gene>
    <name evidence="1" type="ORF">SAMN02745157_0588</name>
</gene>
<evidence type="ECO:0008006" key="3">
    <source>
        <dbReference type="Google" id="ProtNLM"/>
    </source>
</evidence>